<dbReference type="GO" id="GO:0005829">
    <property type="term" value="C:cytosol"/>
    <property type="evidence" value="ECO:0007669"/>
    <property type="project" value="TreeGrafter"/>
</dbReference>
<evidence type="ECO:0000313" key="3">
    <source>
        <dbReference type="Proteomes" id="UP000255106"/>
    </source>
</evidence>
<protein>
    <submittedName>
        <fullName evidence="2">YaaA-like protein</fullName>
    </submittedName>
</protein>
<accession>A0A377M8I7</accession>
<feature type="compositionally biased region" description="Basic and acidic residues" evidence="1">
    <location>
        <begin position="114"/>
        <end position="133"/>
    </location>
</feature>
<dbReference type="AlphaFoldDB" id="A0A377M8I7"/>
<reference evidence="2 3" key="1">
    <citation type="submission" date="2018-06" db="EMBL/GenBank/DDBJ databases">
        <authorList>
            <consortium name="Pathogen Informatics"/>
            <person name="Doyle S."/>
        </authorList>
    </citation>
    <scope>NUCLEOTIDE SEQUENCE [LARGE SCALE GENOMIC DNA]</scope>
    <source>
        <strain evidence="2 3">NCTC10005</strain>
    </source>
</reference>
<dbReference type="GO" id="GO:0033194">
    <property type="term" value="P:response to hydroperoxide"/>
    <property type="evidence" value="ECO:0007669"/>
    <property type="project" value="TreeGrafter"/>
</dbReference>
<dbReference type="PANTHER" id="PTHR30283">
    <property type="entry name" value="PEROXIDE STRESS RESPONSE PROTEIN YAAA"/>
    <property type="match status" value="1"/>
</dbReference>
<feature type="region of interest" description="Disordered" evidence="1">
    <location>
        <begin position="89"/>
        <end position="169"/>
    </location>
</feature>
<dbReference type="Pfam" id="PF03883">
    <property type="entry name" value="H2O2_YaaD"/>
    <property type="match status" value="1"/>
</dbReference>
<dbReference type="EMBL" id="UGJB01000004">
    <property type="protein sequence ID" value="STQ14296.1"/>
    <property type="molecule type" value="Genomic_DNA"/>
</dbReference>
<dbReference type="Proteomes" id="UP000255106">
    <property type="component" value="Unassembled WGS sequence"/>
</dbReference>
<name>A0A377M8I7_ENTCL</name>
<sequence>MVINLASDEYFKSVKPKKLDAEIIKPVFLDEKNGKFKVISFYAKKARGLMSRYIIQNRLTKPEQLTGFNSEGISLTRKRQGKGNWCLSVTNSKKSTPPAGGVCISDASSPGLVGDRRGGGHDDRHDRDAHHVDASGYRATHNAPSTSHGRASGRRPSNGRYYPDRQSAV</sequence>
<dbReference type="PANTHER" id="PTHR30283:SF4">
    <property type="entry name" value="PEROXIDE STRESS RESISTANCE PROTEIN YAAA"/>
    <property type="match status" value="1"/>
</dbReference>
<gene>
    <name evidence="2" type="primary">yaaA_2</name>
    <name evidence="2" type="ORF">NCTC10005_07149</name>
</gene>
<organism evidence="2 3">
    <name type="scientific">Enterobacter cloacae</name>
    <dbReference type="NCBI Taxonomy" id="550"/>
    <lineage>
        <taxon>Bacteria</taxon>
        <taxon>Pseudomonadati</taxon>
        <taxon>Pseudomonadota</taxon>
        <taxon>Gammaproteobacteria</taxon>
        <taxon>Enterobacterales</taxon>
        <taxon>Enterobacteriaceae</taxon>
        <taxon>Enterobacter</taxon>
        <taxon>Enterobacter cloacae complex</taxon>
    </lineage>
</organism>
<proteinExistence type="predicted"/>
<evidence type="ECO:0000256" key="1">
    <source>
        <dbReference type="SAM" id="MobiDB-lite"/>
    </source>
</evidence>
<evidence type="ECO:0000313" key="2">
    <source>
        <dbReference type="EMBL" id="STQ14296.1"/>
    </source>
</evidence>
<dbReference type="InterPro" id="IPR005583">
    <property type="entry name" value="YaaA"/>
</dbReference>